<evidence type="ECO:0000256" key="4">
    <source>
        <dbReference type="ARBA" id="ARBA00022737"/>
    </source>
</evidence>
<evidence type="ECO:0000256" key="2">
    <source>
        <dbReference type="ARBA" id="ARBA00022490"/>
    </source>
</evidence>
<name>A0A034WIA7_BACDO</name>
<evidence type="ECO:0000256" key="7">
    <source>
        <dbReference type="ARBA" id="ARBA00023212"/>
    </source>
</evidence>
<dbReference type="GO" id="GO:0045503">
    <property type="term" value="F:dynein light chain binding"/>
    <property type="evidence" value="ECO:0007669"/>
    <property type="project" value="TreeGrafter"/>
</dbReference>
<dbReference type="Gene3D" id="2.130.10.10">
    <property type="entry name" value="YVTN repeat-like/Quinoprotein amine dehydrogenase"/>
    <property type="match status" value="2"/>
</dbReference>
<evidence type="ECO:0000256" key="1">
    <source>
        <dbReference type="ARBA" id="ARBA00004611"/>
    </source>
</evidence>
<dbReference type="InterPro" id="IPR015943">
    <property type="entry name" value="WD40/YVTN_repeat-like_dom_sf"/>
</dbReference>
<dbReference type="EMBL" id="GAKP01003666">
    <property type="protein sequence ID" value="JAC55286.1"/>
    <property type="molecule type" value="Transcribed_RNA"/>
</dbReference>
<accession>A0A034WIA7</accession>
<evidence type="ECO:0000256" key="8">
    <source>
        <dbReference type="ARBA" id="ARBA00023273"/>
    </source>
</evidence>
<dbReference type="PROSITE" id="PS50082">
    <property type="entry name" value="WD_REPEATS_2"/>
    <property type="match status" value="1"/>
</dbReference>
<dbReference type="GO" id="GO:0045504">
    <property type="term" value="F:dynein heavy chain binding"/>
    <property type="evidence" value="ECO:0007669"/>
    <property type="project" value="TreeGrafter"/>
</dbReference>
<gene>
    <name evidence="13" type="primary">WDR78</name>
</gene>
<dbReference type="InterPro" id="IPR036322">
    <property type="entry name" value="WD40_repeat_dom_sf"/>
</dbReference>
<sequence>MAAKVEDAKPAKTSKLSGGRMTRMPYKQLYDTEIDEMISVRRTLKVHDDELVDVTPKLLKVVDNVKERRYKILNETLKADLSATDSSTRASLMSRQSVASHSSTIRFKLGGLRLSLDDVINNVGSLQNVFIDNEEEEEPIFYPRRSEHKYPFIKVVLQISPIFLLYESGSFTVPKGTKLAENVEVDNTIYDYLTIGRGNVRRRSDAETQTIDAIMKTRYVNTYLRNPEEKGTYVSLYELYDTYKGLPKHDRNETNRKKSQRIIKMNDLEHGGELVQLTENSHFKFATMVMERILASNVYQKSQLRFRNFRQPSKSDSVAEYRYKPEIIFTLHAPKFGAQHASGLNRKAVSDISFCYGNGDILAVAYGLFSYSALITVTTGNVCIWSIKNPQHPERCYRYNIPVTSVEFSPFLPFLLAVGMMDGTVEVRNITKPNDPPIAVSQRSTSLNGDPVIALKWIKQPQDKYDTDPILALSSNGSVWKYYVIHSPYLLGFKQMVLYRVDGQPEGLQLKQAPNSVELFANRRPLGLNITLHPKLRDIYFMLTDEGCVYKCSTNTTHTYLDIWQTHEGAVNCMDFSPWSPKLFLTCGNDWCIRIWMDGILKPLITLKYKMKPIYAAQWSRSHSTVIIATNRSSLDVWDIHRNILAPVSRTKLSKAFNTMFKHSLCGRSLAVGNERGDVFICSLVKMPFAPYFQYDALRRSLFNAISTSADLVIELNNIGFFGYPGKGFKPEE</sequence>
<keyword evidence="3 12" id="KW-0853">WD repeat</keyword>
<dbReference type="OrthoDB" id="10259804at2759"/>
<evidence type="ECO:0000313" key="13">
    <source>
        <dbReference type="EMBL" id="JAC55286.1"/>
    </source>
</evidence>
<keyword evidence="5" id="KW-0282">Flagellum</keyword>
<evidence type="ECO:0000256" key="6">
    <source>
        <dbReference type="ARBA" id="ARBA00023069"/>
    </source>
</evidence>
<proteinExistence type="predicted"/>
<dbReference type="InterPro" id="IPR050687">
    <property type="entry name" value="Dynein_IC"/>
</dbReference>
<keyword evidence="7" id="KW-0206">Cytoskeleton</keyword>
<dbReference type="GO" id="GO:0003341">
    <property type="term" value="P:cilium movement"/>
    <property type="evidence" value="ECO:0007669"/>
    <property type="project" value="TreeGrafter"/>
</dbReference>
<keyword evidence="8" id="KW-0966">Cell projection</keyword>
<dbReference type="InterPro" id="IPR001680">
    <property type="entry name" value="WD40_rpt"/>
</dbReference>
<keyword evidence="6" id="KW-0969">Cilium</keyword>
<dbReference type="PANTHER" id="PTHR12442:SF12">
    <property type="entry name" value="DYNEIN AXONEMAL INTERMEDIATE CHAIN 4"/>
    <property type="match status" value="1"/>
</dbReference>
<keyword evidence="2" id="KW-0963">Cytoplasm</keyword>
<evidence type="ECO:0000256" key="3">
    <source>
        <dbReference type="ARBA" id="ARBA00022574"/>
    </source>
</evidence>
<feature type="repeat" description="WD" evidence="12">
    <location>
        <begin position="564"/>
        <end position="596"/>
    </location>
</feature>
<dbReference type="PANTHER" id="PTHR12442">
    <property type="entry name" value="DYNEIN INTERMEDIATE CHAIN"/>
    <property type="match status" value="1"/>
</dbReference>
<evidence type="ECO:0000256" key="5">
    <source>
        <dbReference type="ARBA" id="ARBA00022846"/>
    </source>
</evidence>
<organism evidence="13">
    <name type="scientific">Bactrocera dorsalis</name>
    <name type="common">Oriental fruit fly</name>
    <name type="synonym">Dacus dorsalis</name>
    <dbReference type="NCBI Taxonomy" id="27457"/>
    <lineage>
        <taxon>Eukaryota</taxon>
        <taxon>Metazoa</taxon>
        <taxon>Ecdysozoa</taxon>
        <taxon>Arthropoda</taxon>
        <taxon>Hexapoda</taxon>
        <taxon>Insecta</taxon>
        <taxon>Pterygota</taxon>
        <taxon>Neoptera</taxon>
        <taxon>Endopterygota</taxon>
        <taxon>Diptera</taxon>
        <taxon>Brachycera</taxon>
        <taxon>Muscomorpha</taxon>
        <taxon>Tephritoidea</taxon>
        <taxon>Tephritidae</taxon>
        <taxon>Bactrocera</taxon>
        <taxon>Bactrocera</taxon>
    </lineage>
</organism>
<dbReference type="GO" id="GO:0120293">
    <property type="term" value="C:dynein axonemal particle"/>
    <property type="evidence" value="ECO:0007669"/>
    <property type="project" value="UniProtKB-SubCell"/>
</dbReference>
<evidence type="ECO:0000256" key="12">
    <source>
        <dbReference type="PROSITE-ProRule" id="PRU00221"/>
    </source>
</evidence>
<reference evidence="13" key="1">
    <citation type="journal article" date="2014" name="BMC Genomics">
        <title>Characterizing the developmental transcriptome of the oriental fruit fly, Bactrocera dorsalis (Diptera: Tephritidae) through comparative genomic analysis with Drosophila melanogaster utilizing modENCODE datasets.</title>
        <authorList>
            <person name="Geib S.M."/>
            <person name="Calla B."/>
            <person name="Hall B."/>
            <person name="Hou S."/>
            <person name="Manoukis N.C."/>
        </authorList>
    </citation>
    <scope>NUCLEOTIDE SEQUENCE</scope>
    <source>
        <strain evidence="13">Punador</strain>
    </source>
</reference>
<protein>
    <recommendedName>
        <fullName evidence="10">Dynein axonemal intermediate chain 4</fullName>
    </recommendedName>
    <alternativeName>
        <fullName evidence="11">WD repeat-containing protein 78</fullName>
    </alternativeName>
</protein>
<dbReference type="SMART" id="SM00320">
    <property type="entry name" value="WD40"/>
    <property type="match status" value="3"/>
</dbReference>
<dbReference type="AlphaFoldDB" id="A0A034WIA7"/>
<evidence type="ECO:0000256" key="10">
    <source>
        <dbReference type="ARBA" id="ARBA00040002"/>
    </source>
</evidence>
<dbReference type="SUPFAM" id="SSF50978">
    <property type="entry name" value="WD40 repeat-like"/>
    <property type="match status" value="1"/>
</dbReference>
<dbReference type="GO" id="GO:0005858">
    <property type="term" value="C:axonemal dynein complex"/>
    <property type="evidence" value="ECO:0007669"/>
    <property type="project" value="TreeGrafter"/>
</dbReference>
<evidence type="ECO:0000256" key="11">
    <source>
        <dbReference type="ARBA" id="ARBA00041557"/>
    </source>
</evidence>
<evidence type="ECO:0000256" key="9">
    <source>
        <dbReference type="ARBA" id="ARBA00024190"/>
    </source>
</evidence>
<comment type="subcellular location">
    <subcellularLocation>
        <location evidence="1">Cytoplasm</location>
        <location evidence="1">Cytoskeleton</location>
        <location evidence="1">Flagellum axoneme</location>
    </subcellularLocation>
    <subcellularLocation>
        <location evidence="9">Dynein axonemal particle</location>
    </subcellularLocation>
</comment>
<dbReference type="Pfam" id="PF00400">
    <property type="entry name" value="WD40"/>
    <property type="match status" value="1"/>
</dbReference>
<keyword evidence="4" id="KW-0677">Repeat</keyword>